<evidence type="ECO:0000313" key="8">
    <source>
        <dbReference type="Proteomes" id="UP000306102"/>
    </source>
</evidence>
<feature type="region of interest" description="Disordered" evidence="6">
    <location>
        <begin position="75"/>
        <end position="95"/>
    </location>
</feature>
<dbReference type="PANTHER" id="PTHR47983">
    <property type="entry name" value="PTO-INTERACTING PROTEIN 1-LIKE"/>
    <property type="match status" value="1"/>
</dbReference>
<evidence type="ECO:0000256" key="4">
    <source>
        <dbReference type="ARBA" id="ARBA00022777"/>
    </source>
</evidence>
<evidence type="ECO:0000256" key="5">
    <source>
        <dbReference type="ARBA" id="ARBA00022840"/>
    </source>
</evidence>
<dbReference type="PANTHER" id="PTHR47983:SF23">
    <property type="entry name" value="PROLINE-RICH RECEPTOR-LIKE PROTEIN KINASE PERK13"/>
    <property type="match status" value="1"/>
</dbReference>
<dbReference type="Gene3D" id="3.30.200.20">
    <property type="entry name" value="Phosphorylase Kinase, domain 1"/>
    <property type="match status" value="1"/>
</dbReference>
<dbReference type="GO" id="GO:0005524">
    <property type="term" value="F:ATP binding"/>
    <property type="evidence" value="ECO:0007669"/>
    <property type="project" value="UniProtKB-KW"/>
</dbReference>
<proteinExistence type="predicted"/>
<dbReference type="InterPro" id="IPR012442">
    <property type="entry name" value="DUF1645_plant"/>
</dbReference>
<keyword evidence="5" id="KW-0067">ATP-binding</keyword>
<evidence type="ECO:0000256" key="1">
    <source>
        <dbReference type="ARBA" id="ARBA00022553"/>
    </source>
</evidence>
<dbReference type="GO" id="GO:0016301">
    <property type="term" value="F:kinase activity"/>
    <property type="evidence" value="ECO:0007669"/>
    <property type="project" value="UniProtKB-KW"/>
</dbReference>
<keyword evidence="8" id="KW-1185">Reference proteome</keyword>
<feature type="region of interest" description="Disordered" evidence="6">
    <location>
        <begin position="127"/>
        <end position="150"/>
    </location>
</feature>
<feature type="compositionally biased region" description="Basic and acidic residues" evidence="6">
    <location>
        <begin position="134"/>
        <end position="150"/>
    </location>
</feature>
<keyword evidence="4" id="KW-0418">Kinase</keyword>
<keyword evidence="1" id="KW-0597">Phosphoprotein</keyword>
<evidence type="ECO:0008006" key="9">
    <source>
        <dbReference type="Google" id="ProtNLM"/>
    </source>
</evidence>
<reference evidence="7 8" key="1">
    <citation type="journal article" date="2018" name="Proc. Natl. Acad. Sci. U.S.A.">
        <title>Draft genome sequence of Camellia sinensis var. sinensis provides insights into the evolution of the tea genome and tea quality.</title>
        <authorList>
            <person name="Wei C."/>
            <person name="Yang H."/>
            <person name="Wang S."/>
            <person name="Zhao J."/>
            <person name="Liu C."/>
            <person name="Gao L."/>
            <person name="Xia E."/>
            <person name="Lu Y."/>
            <person name="Tai Y."/>
            <person name="She G."/>
            <person name="Sun J."/>
            <person name="Cao H."/>
            <person name="Tong W."/>
            <person name="Gao Q."/>
            <person name="Li Y."/>
            <person name="Deng W."/>
            <person name="Jiang X."/>
            <person name="Wang W."/>
            <person name="Chen Q."/>
            <person name="Zhang S."/>
            <person name="Li H."/>
            <person name="Wu J."/>
            <person name="Wang P."/>
            <person name="Li P."/>
            <person name="Shi C."/>
            <person name="Zheng F."/>
            <person name="Jian J."/>
            <person name="Huang B."/>
            <person name="Shan D."/>
            <person name="Shi M."/>
            <person name="Fang C."/>
            <person name="Yue Y."/>
            <person name="Li F."/>
            <person name="Li D."/>
            <person name="Wei S."/>
            <person name="Han B."/>
            <person name="Jiang C."/>
            <person name="Yin Y."/>
            <person name="Xia T."/>
            <person name="Zhang Z."/>
            <person name="Bennetzen J.L."/>
            <person name="Zhao S."/>
            <person name="Wan X."/>
        </authorList>
    </citation>
    <scope>NUCLEOTIDE SEQUENCE [LARGE SCALE GENOMIC DNA]</scope>
    <source>
        <strain evidence="8">cv. Shuchazao</strain>
        <tissue evidence="7">Leaf</tissue>
    </source>
</reference>
<name>A0A4S4DDS7_CAMSN</name>
<feature type="region of interest" description="Disordered" evidence="6">
    <location>
        <begin position="165"/>
        <end position="184"/>
    </location>
</feature>
<accession>A0A4S4DDS7</accession>
<gene>
    <name evidence="7" type="ORF">TEA_008336</name>
</gene>
<feature type="compositionally biased region" description="Polar residues" evidence="6">
    <location>
        <begin position="206"/>
        <end position="226"/>
    </location>
</feature>
<sequence>MMLFSNPNNGEPNVDLYSFNNGDTNDAHGSHRLSEEINSTCSTPYVSAPSSCPTVGYFFSASASPMHYYKEAETPSIETTLSGSTSSSRSSSSGRNSKKWIFFKNLLYKSKNEGRGNKKKFWSSMTFTCSSSSRDGKEKNRKETETKMQNGDRDIVAHKTLPLRVSETSSSKQSDDEGLISPHESHFQFNFPNSKTKSQPFLPYHASTSKQGENHPTMSKSSSKNKTLSDDHNISSAEFFEVNLVMRMLLQLSWEMVKEITGGFTRMTCFEENENFKTYCRYLNDHQSQVLVRRFIGQLDCVLKAEKKAALSMHHKNILGLSGYYKGKNGTVLIYPFTRRWTLDIFLHVKFVDDLIIGFSIATWLHLKQGLPISSNRFWHTDPSDLESLALLKSDIIHFGILLLRLFCRRSAPRDDKIFVDWARLLLLQRAFHKLLDEDMENLDVYGIFRVMCVAAQCINSKPIS</sequence>
<evidence type="ECO:0000256" key="3">
    <source>
        <dbReference type="ARBA" id="ARBA00022741"/>
    </source>
</evidence>
<dbReference type="Pfam" id="PF07816">
    <property type="entry name" value="DUF1645"/>
    <property type="match status" value="1"/>
</dbReference>
<dbReference type="EMBL" id="SDRB02011605">
    <property type="protein sequence ID" value="THG00745.1"/>
    <property type="molecule type" value="Genomic_DNA"/>
</dbReference>
<evidence type="ECO:0000313" key="7">
    <source>
        <dbReference type="EMBL" id="THG00745.1"/>
    </source>
</evidence>
<dbReference type="STRING" id="542762.A0A4S4DDS7"/>
<feature type="region of interest" description="Disordered" evidence="6">
    <location>
        <begin position="200"/>
        <end position="229"/>
    </location>
</feature>
<protein>
    <recommendedName>
        <fullName evidence="9">Serine-threonine/tyrosine-protein kinase catalytic domain-containing protein</fullName>
    </recommendedName>
</protein>
<dbReference type="InterPro" id="IPR052101">
    <property type="entry name" value="Plant_StressResp_Kinase"/>
</dbReference>
<keyword evidence="3" id="KW-0547">Nucleotide-binding</keyword>
<organism evidence="7 8">
    <name type="scientific">Camellia sinensis var. sinensis</name>
    <name type="common">China tea</name>
    <dbReference type="NCBI Taxonomy" id="542762"/>
    <lineage>
        <taxon>Eukaryota</taxon>
        <taxon>Viridiplantae</taxon>
        <taxon>Streptophyta</taxon>
        <taxon>Embryophyta</taxon>
        <taxon>Tracheophyta</taxon>
        <taxon>Spermatophyta</taxon>
        <taxon>Magnoliopsida</taxon>
        <taxon>eudicotyledons</taxon>
        <taxon>Gunneridae</taxon>
        <taxon>Pentapetalae</taxon>
        <taxon>asterids</taxon>
        <taxon>Ericales</taxon>
        <taxon>Theaceae</taxon>
        <taxon>Camellia</taxon>
    </lineage>
</organism>
<comment type="caution">
    <text evidence="7">The sequence shown here is derived from an EMBL/GenBank/DDBJ whole genome shotgun (WGS) entry which is preliminary data.</text>
</comment>
<keyword evidence="2" id="KW-0808">Transferase</keyword>
<dbReference type="AlphaFoldDB" id="A0A4S4DDS7"/>
<evidence type="ECO:0000256" key="2">
    <source>
        <dbReference type="ARBA" id="ARBA00022679"/>
    </source>
</evidence>
<dbReference type="Proteomes" id="UP000306102">
    <property type="component" value="Unassembled WGS sequence"/>
</dbReference>
<feature type="compositionally biased region" description="Low complexity" evidence="6">
    <location>
        <begin position="82"/>
        <end position="95"/>
    </location>
</feature>
<evidence type="ECO:0000256" key="6">
    <source>
        <dbReference type="SAM" id="MobiDB-lite"/>
    </source>
</evidence>